<dbReference type="Gene3D" id="3.40.50.720">
    <property type="entry name" value="NAD(P)-binding Rossmann-like Domain"/>
    <property type="match status" value="1"/>
</dbReference>
<organism evidence="2 3">
    <name type="scientific">Thermobaculum terrenum (strain ATCC BAA-798 / CCMEE 7001 / YNP1)</name>
    <dbReference type="NCBI Taxonomy" id="525904"/>
    <lineage>
        <taxon>Bacteria</taxon>
        <taxon>Bacillati</taxon>
        <taxon>Chloroflexota</taxon>
        <taxon>Chloroflexia</taxon>
        <taxon>Candidatus Thermobaculales</taxon>
        <taxon>Candidatus Thermobaculaceae</taxon>
        <taxon>Thermobaculum</taxon>
    </lineage>
</organism>
<dbReference type="SUPFAM" id="SSF51735">
    <property type="entry name" value="NAD(P)-binding Rossmann-fold domains"/>
    <property type="match status" value="1"/>
</dbReference>
<evidence type="ECO:0000313" key="2">
    <source>
        <dbReference type="EMBL" id="ACZ43681.1"/>
    </source>
</evidence>
<protein>
    <submittedName>
        <fullName evidence="2">NAD-dependent epimerase/dehydratase</fullName>
    </submittedName>
</protein>
<dbReference type="EMBL" id="CP001826">
    <property type="protein sequence ID" value="ACZ43681.1"/>
    <property type="molecule type" value="Genomic_DNA"/>
</dbReference>
<dbReference type="PANTHER" id="PTHR43245">
    <property type="entry name" value="BIFUNCTIONAL POLYMYXIN RESISTANCE PROTEIN ARNA"/>
    <property type="match status" value="1"/>
</dbReference>
<name>D1CIW1_THET1</name>
<dbReference type="InterPro" id="IPR036291">
    <property type="entry name" value="NAD(P)-bd_dom_sf"/>
</dbReference>
<dbReference type="RefSeq" id="WP_012876712.1">
    <property type="nucleotide sequence ID" value="NC_013526.1"/>
</dbReference>
<evidence type="ECO:0000313" key="3">
    <source>
        <dbReference type="Proteomes" id="UP000000323"/>
    </source>
</evidence>
<dbReference type="InterPro" id="IPR001509">
    <property type="entry name" value="Epimerase_deHydtase"/>
</dbReference>
<dbReference type="Pfam" id="PF01370">
    <property type="entry name" value="Epimerase"/>
    <property type="match status" value="1"/>
</dbReference>
<dbReference type="InterPro" id="IPR050177">
    <property type="entry name" value="Lipid_A_modif_metabolic_enz"/>
</dbReference>
<dbReference type="Proteomes" id="UP000000323">
    <property type="component" value="Chromosome 2"/>
</dbReference>
<dbReference type="AlphaFoldDB" id="D1CIW1"/>
<dbReference type="STRING" id="525904.Tter_2797"/>
<feature type="domain" description="NAD-dependent epimerase/dehydratase" evidence="1">
    <location>
        <begin position="6"/>
        <end position="271"/>
    </location>
</feature>
<dbReference type="eggNOG" id="COG0451">
    <property type="taxonomic scope" value="Bacteria"/>
</dbReference>
<dbReference type="HOGENOM" id="CLU_007383_1_7_0"/>
<reference evidence="3" key="1">
    <citation type="journal article" date="2010" name="Stand. Genomic Sci.">
        <title>Complete genome sequence of 'Thermobaculum terrenum' type strain (YNP1).</title>
        <authorList>
            <person name="Kiss H."/>
            <person name="Cleland D."/>
            <person name="Lapidus A."/>
            <person name="Lucas S."/>
            <person name="Glavina Del Rio T."/>
            <person name="Nolan M."/>
            <person name="Tice H."/>
            <person name="Han C."/>
            <person name="Goodwin L."/>
            <person name="Pitluck S."/>
            <person name="Liolios K."/>
            <person name="Ivanova N."/>
            <person name="Mavromatis K."/>
            <person name="Ovchinnikova G."/>
            <person name="Pati A."/>
            <person name="Chen A."/>
            <person name="Palaniappan K."/>
            <person name="Land M."/>
            <person name="Hauser L."/>
            <person name="Chang Y."/>
            <person name="Jeffries C."/>
            <person name="Lu M."/>
            <person name="Brettin T."/>
            <person name="Detter J."/>
            <person name="Goker M."/>
            <person name="Tindall B."/>
            <person name="Beck B."/>
            <person name="McDermott T."/>
            <person name="Woyke T."/>
            <person name="Bristow J."/>
            <person name="Eisen J."/>
            <person name="Markowitz V."/>
            <person name="Hugenholtz P."/>
            <person name="Kyrpides N."/>
            <person name="Klenk H."/>
            <person name="Cheng J."/>
        </authorList>
    </citation>
    <scope>NUCLEOTIDE SEQUENCE [LARGE SCALE GENOMIC DNA]</scope>
    <source>
        <strain evidence="3">ATCC BAA-798 / YNP1</strain>
    </source>
</reference>
<evidence type="ECO:0000259" key="1">
    <source>
        <dbReference type="Pfam" id="PF01370"/>
    </source>
</evidence>
<dbReference type="Gene3D" id="3.90.25.10">
    <property type="entry name" value="UDP-galactose 4-epimerase, domain 1"/>
    <property type="match status" value="1"/>
</dbReference>
<dbReference type="PANTHER" id="PTHR43245:SF53">
    <property type="entry name" value="EPIMERASE-RELATED"/>
    <property type="match status" value="1"/>
</dbReference>
<keyword evidence="3" id="KW-1185">Reference proteome</keyword>
<proteinExistence type="predicted"/>
<gene>
    <name evidence="2" type="ordered locus">Tter_2797</name>
</gene>
<dbReference type="OrthoDB" id="9811425at2"/>
<dbReference type="KEGG" id="ttr:Tter_2797"/>
<accession>D1CIW1</accession>
<sequence length="349" mass="37839">MSGGTALVTGGCGFVGRHVVSRLLAEGWDVWVIDNTSTGKPPEGWVPAVRTIRRTDGAATYVCPGGASLTFIPGDVRQVLRAAIDARMLPPFNLVCHLAAVVGGRMKIDGDPLAVATDLSIDAEFFNWAIRANPDRVLYASSSAAYPVDLQESEGHVALREDMIDFERGRLGMPDMTYGWAKLTGEYLARIAAQKYGLHVACVRPFSGYGEDQDESYPVPAIAARAARREDPLTVWGSGQQGRDFVHIDDCVEAMLRAVEVISDGSAVNIGSGKLTTFLEVAAMFARLEGYEPEIKPLVDKPVGVQARYADPSRARQLLGWAPSISLEEGFRRVLEAARRRHASPLEVV</sequence>